<dbReference type="Proteomes" id="UP000013827">
    <property type="component" value="Unassembled WGS sequence"/>
</dbReference>
<feature type="chain" id="PRO_5044291165" evidence="2">
    <location>
        <begin position="17"/>
        <end position="247"/>
    </location>
</feature>
<sequence>MACWWLGAALAAPTARQPTFAPRPPRPTPPRPTPPLPDYLQSLGCEVFVKGEYVKCEGCVYDGSGEGSNRKVTHEGSLSPEDALRIMTQSGIDVFSQMKISDSKTWEFHGINFDTKKTPIWDSKRFKKESLKCGKSDAMAVYIRMRKKYDGSVFFTTQGRDDLKTKKLLPAMGRCYTNFAYSSFKATLNEMLDGMARDAQIVLADQILSTIVFVPMLFLPEVDVSISILSNALKELCEGRRRQSSAR</sequence>
<organism evidence="3 4">
    <name type="scientific">Emiliania huxleyi (strain CCMP1516)</name>
    <dbReference type="NCBI Taxonomy" id="280463"/>
    <lineage>
        <taxon>Eukaryota</taxon>
        <taxon>Haptista</taxon>
        <taxon>Haptophyta</taxon>
        <taxon>Prymnesiophyceae</taxon>
        <taxon>Isochrysidales</taxon>
        <taxon>Noelaerhabdaceae</taxon>
        <taxon>Emiliania</taxon>
    </lineage>
</organism>
<keyword evidence="2" id="KW-0732">Signal</keyword>
<dbReference type="HOGENOM" id="CLU_1126252_0_0_1"/>
<dbReference type="PaxDb" id="2903-EOD12901"/>
<evidence type="ECO:0000256" key="2">
    <source>
        <dbReference type="SAM" id="SignalP"/>
    </source>
</evidence>
<dbReference type="EnsemblProtists" id="EOD12901">
    <property type="protein sequence ID" value="EOD12901"/>
    <property type="gene ID" value="EMIHUDRAFT_437240"/>
</dbReference>
<protein>
    <submittedName>
        <fullName evidence="3">Uncharacterized protein</fullName>
    </submittedName>
</protein>
<proteinExistence type="predicted"/>
<reference evidence="4" key="1">
    <citation type="journal article" date="2013" name="Nature">
        <title>Pan genome of the phytoplankton Emiliania underpins its global distribution.</title>
        <authorList>
            <person name="Read B.A."/>
            <person name="Kegel J."/>
            <person name="Klute M.J."/>
            <person name="Kuo A."/>
            <person name="Lefebvre S.C."/>
            <person name="Maumus F."/>
            <person name="Mayer C."/>
            <person name="Miller J."/>
            <person name="Monier A."/>
            <person name="Salamov A."/>
            <person name="Young J."/>
            <person name="Aguilar M."/>
            <person name="Claverie J.M."/>
            <person name="Frickenhaus S."/>
            <person name="Gonzalez K."/>
            <person name="Herman E.K."/>
            <person name="Lin Y.C."/>
            <person name="Napier J."/>
            <person name="Ogata H."/>
            <person name="Sarno A.F."/>
            <person name="Shmutz J."/>
            <person name="Schroeder D."/>
            <person name="de Vargas C."/>
            <person name="Verret F."/>
            <person name="von Dassow P."/>
            <person name="Valentin K."/>
            <person name="Van de Peer Y."/>
            <person name="Wheeler G."/>
            <person name="Dacks J.B."/>
            <person name="Delwiche C.F."/>
            <person name="Dyhrman S.T."/>
            <person name="Glockner G."/>
            <person name="John U."/>
            <person name="Richards T."/>
            <person name="Worden A.Z."/>
            <person name="Zhang X."/>
            <person name="Grigoriev I.V."/>
            <person name="Allen A.E."/>
            <person name="Bidle K."/>
            <person name="Borodovsky M."/>
            <person name="Bowler C."/>
            <person name="Brownlee C."/>
            <person name="Cock J.M."/>
            <person name="Elias M."/>
            <person name="Gladyshev V.N."/>
            <person name="Groth M."/>
            <person name="Guda C."/>
            <person name="Hadaegh A."/>
            <person name="Iglesias-Rodriguez M.D."/>
            <person name="Jenkins J."/>
            <person name="Jones B.M."/>
            <person name="Lawson T."/>
            <person name="Leese F."/>
            <person name="Lindquist E."/>
            <person name="Lobanov A."/>
            <person name="Lomsadze A."/>
            <person name="Malik S.B."/>
            <person name="Marsh M.E."/>
            <person name="Mackinder L."/>
            <person name="Mock T."/>
            <person name="Mueller-Roeber B."/>
            <person name="Pagarete A."/>
            <person name="Parker M."/>
            <person name="Probert I."/>
            <person name="Quesneville H."/>
            <person name="Raines C."/>
            <person name="Rensing S.A."/>
            <person name="Riano-Pachon D.M."/>
            <person name="Richier S."/>
            <person name="Rokitta S."/>
            <person name="Shiraiwa Y."/>
            <person name="Soanes D.M."/>
            <person name="van der Giezen M."/>
            <person name="Wahlund T.M."/>
            <person name="Williams B."/>
            <person name="Wilson W."/>
            <person name="Wolfe G."/>
            <person name="Wurch L.L."/>
        </authorList>
    </citation>
    <scope>NUCLEOTIDE SEQUENCE</scope>
</reference>
<evidence type="ECO:0000256" key="1">
    <source>
        <dbReference type="SAM" id="MobiDB-lite"/>
    </source>
</evidence>
<evidence type="ECO:0000313" key="3">
    <source>
        <dbReference type="EnsemblProtists" id="EOD12901"/>
    </source>
</evidence>
<accession>A0A0D3INR6</accession>
<dbReference type="AlphaFoldDB" id="A0A0D3INR6"/>
<feature type="signal peptide" evidence="2">
    <location>
        <begin position="1"/>
        <end position="16"/>
    </location>
</feature>
<dbReference type="RefSeq" id="XP_005765330.1">
    <property type="nucleotide sequence ID" value="XM_005765273.1"/>
</dbReference>
<reference evidence="3" key="2">
    <citation type="submission" date="2024-10" db="UniProtKB">
        <authorList>
            <consortium name="EnsemblProtists"/>
        </authorList>
    </citation>
    <scope>IDENTIFICATION</scope>
</reference>
<dbReference type="KEGG" id="ehx:EMIHUDRAFT_437240"/>
<dbReference type="GeneID" id="17258973"/>
<keyword evidence="4" id="KW-1185">Reference proteome</keyword>
<evidence type="ECO:0000313" key="4">
    <source>
        <dbReference type="Proteomes" id="UP000013827"/>
    </source>
</evidence>
<feature type="region of interest" description="Disordered" evidence="1">
    <location>
        <begin position="15"/>
        <end position="36"/>
    </location>
</feature>
<feature type="compositionally biased region" description="Pro residues" evidence="1">
    <location>
        <begin position="21"/>
        <end position="36"/>
    </location>
</feature>
<name>A0A0D3INR6_EMIH1</name>